<keyword evidence="3" id="KW-1185">Reference proteome</keyword>
<feature type="region of interest" description="Disordered" evidence="1">
    <location>
        <begin position="120"/>
        <end position="143"/>
    </location>
</feature>
<reference evidence="2" key="1">
    <citation type="journal article" date="2023" name="Science">
        <title>Genome structures resolve the early diversification of teleost fishes.</title>
        <authorList>
            <person name="Parey E."/>
            <person name="Louis A."/>
            <person name="Montfort J."/>
            <person name="Bouchez O."/>
            <person name="Roques C."/>
            <person name="Iampietro C."/>
            <person name="Lluch J."/>
            <person name="Castinel A."/>
            <person name="Donnadieu C."/>
            <person name="Desvignes T."/>
            <person name="Floi Bucao C."/>
            <person name="Jouanno E."/>
            <person name="Wen M."/>
            <person name="Mejri S."/>
            <person name="Dirks R."/>
            <person name="Jansen H."/>
            <person name="Henkel C."/>
            <person name="Chen W.J."/>
            <person name="Zahm M."/>
            <person name="Cabau C."/>
            <person name="Klopp C."/>
            <person name="Thompson A.W."/>
            <person name="Robinson-Rechavi M."/>
            <person name="Braasch I."/>
            <person name="Lecointre G."/>
            <person name="Bobe J."/>
            <person name="Postlethwait J.H."/>
            <person name="Berthelot C."/>
            <person name="Roest Crollius H."/>
            <person name="Guiguen Y."/>
        </authorList>
    </citation>
    <scope>NUCLEOTIDE SEQUENCE</scope>
    <source>
        <strain evidence="2">NC1722</strain>
    </source>
</reference>
<dbReference type="Gene3D" id="2.80.10.50">
    <property type="match status" value="1"/>
</dbReference>
<accession>A0AAD7T925</accession>
<organism evidence="2 3">
    <name type="scientific">Aldrovandia affinis</name>
    <dbReference type="NCBI Taxonomy" id="143900"/>
    <lineage>
        <taxon>Eukaryota</taxon>
        <taxon>Metazoa</taxon>
        <taxon>Chordata</taxon>
        <taxon>Craniata</taxon>
        <taxon>Vertebrata</taxon>
        <taxon>Euteleostomi</taxon>
        <taxon>Actinopterygii</taxon>
        <taxon>Neopterygii</taxon>
        <taxon>Teleostei</taxon>
        <taxon>Notacanthiformes</taxon>
        <taxon>Halosauridae</taxon>
        <taxon>Aldrovandia</taxon>
    </lineage>
</organism>
<dbReference type="AlphaFoldDB" id="A0AAD7T925"/>
<evidence type="ECO:0000313" key="3">
    <source>
        <dbReference type="Proteomes" id="UP001221898"/>
    </source>
</evidence>
<protein>
    <submittedName>
        <fullName evidence="2">Uncharacterized protein</fullName>
    </submittedName>
</protein>
<dbReference type="InterPro" id="IPR008996">
    <property type="entry name" value="IL1/FGF"/>
</dbReference>
<proteinExistence type="predicted"/>
<comment type="caution">
    <text evidence="2">The sequence shown here is derived from an EMBL/GenBank/DDBJ whole genome shotgun (WGS) entry which is preliminary data.</text>
</comment>
<dbReference type="Proteomes" id="UP001221898">
    <property type="component" value="Unassembled WGS sequence"/>
</dbReference>
<sequence>MDAIVTFYKYRTGPLGAVQGPPHAGPHIANGWGQPVRLRHLYAARQGLHLQMNKDGKPTYAKDDCSFLERILADGYSIYVSGKHGEAVSLSSNWQRLQEKDRGMPSQFLPMTSILSSGLTNIHSGDSSAPPEQGPQPPLKVESMDPFGKLSQIFIQSPSFS</sequence>
<dbReference type="EMBL" id="JAINUG010000007">
    <property type="protein sequence ID" value="KAJ8416197.1"/>
    <property type="molecule type" value="Genomic_DNA"/>
</dbReference>
<gene>
    <name evidence="2" type="ORF">AAFF_G00382190</name>
</gene>
<dbReference type="SUPFAM" id="SSF50353">
    <property type="entry name" value="Cytokine"/>
    <property type="match status" value="1"/>
</dbReference>
<evidence type="ECO:0000256" key="1">
    <source>
        <dbReference type="SAM" id="MobiDB-lite"/>
    </source>
</evidence>
<name>A0AAD7T925_9TELE</name>
<evidence type="ECO:0000313" key="2">
    <source>
        <dbReference type="EMBL" id="KAJ8416197.1"/>
    </source>
</evidence>